<evidence type="ECO:0008006" key="3">
    <source>
        <dbReference type="Google" id="ProtNLM"/>
    </source>
</evidence>
<evidence type="ECO:0000313" key="2">
    <source>
        <dbReference type="Proteomes" id="UP000597617"/>
    </source>
</evidence>
<accession>A0ABS0IJ32</accession>
<proteinExistence type="predicted"/>
<organism evidence="1 2">
    <name type="scientific">Hymenobacter jeongseonensis</name>
    <dbReference type="NCBI Taxonomy" id="2791027"/>
    <lineage>
        <taxon>Bacteria</taxon>
        <taxon>Pseudomonadati</taxon>
        <taxon>Bacteroidota</taxon>
        <taxon>Cytophagia</taxon>
        <taxon>Cytophagales</taxon>
        <taxon>Hymenobacteraceae</taxon>
        <taxon>Hymenobacter</taxon>
    </lineage>
</organism>
<dbReference type="EMBL" id="JADQDQ010000005">
    <property type="protein sequence ID" value="MBF9238346.1"/>
    <property type="molecule type" value="Genomic_DNA"/>
</dbReference>
<protein>
    <recommendedName>
        <fullName evidence="3">Lipocalin-like domain-containing protein</fullName>
    </recommendedName>
</protein>
<comment type="caution">
    <text evidence="1">The sequence shown here is derived from an EMBL/GenBank/DDBJ whole genome shotgun (WGS) entry which is preliminary data.</text>
</comment>
<sequence>MHSYTWLLLTVLALATACKKTRTTADLTIAKLEGIWLISHEENKGDTLVYRPQTYPFPPARGRTGFAIKSYGRFEQFDIAPTDGLIGRPGAWTLDRKIYLHIRLTQGQDPSYTLQILELDSVNQILKVRRLPENE</sequence>
<reference evidence="1 2" key="1">
    <citation type="submission" date="2020-11" db="EMBL/GenBank/DDBJ databases">
        <authorList>
            <person name="Kim M.K."/>
        </authorList>
    </citation>
    <scope>NUCLEOTIDE SEQUENCE [LARGE SCALE GENOMIC DNA]</scope>
    <source>
        <strain evidence="1 2">BT683</strain>
    </source>
</reference>
<dbReference type="Proteomes" id="UP000597617">
    <property type="component" value="Unassembled WGS sequence"/>
</dbReference>
<name>A0ABS0IJ32_9BACT</name>
<gene>
    <name evidence="1" type="ORF">I2I05_13150</name>
</gene>
<keyword evidence="2" id="KW-1185">Reference proteome</keyword>
<evidence type="ECO:0000313" key="1">
    <source>
        <dbReference type="EMBL" id="MBF9238346.1"/>
    </source>
</evidence>